<accession>A0A1G5B5N4</accession>
<feature type="transmembrane region" description="Helical" evidence="6">
    <location>
        <begin position="285"/>
        <end position="312"/>
    </location>
</feature>
<dbReference type="GO" id="GO:0005886">
    <property type="term" value="C:plasma membrane"/>
    <property type="evidence" value="ECO:0007669"/>
    <property type="project" value="UniProtKB-SubCell"/>
</dbReference>
<protein>
    <submittedName>
        <fullName evidence="7">Membrane protein involved in the export of O-antigen and teichoic acid</fullName>
    </submittedName>
</protein>
<feature type="transmembrane region" description="Helical" evidence="6">
    <location>
        <begin position="49"/>
        <end position="71"/>
    </location>
</feature>
<feature type="transmembrane region" description="Helical" evidence="6">
    <location>
        <begin position="12"/>
        <end position="37"/>
    </location>
</feature>
<keyword evidence="3 6" id="KW-0812">Transmembrane</keyword>
<organism evidence="7 8">
    <name type="scientific">Butyrivibrio hungatei</name>
    <dbReference type="NCBI Taxonomy" id="185008"/>
    <lineage>
        <taxon>Bacteria</taxon>
        <taxon>Bacillati</taxon>
        <taxon>Bacillota</taxon>
        <taxon>Clostridia</taxon>
        <taxon>Lachnospirales</taxon>
        <taxon>Lachnospiraceae</taxon>
        <taxon>Butyrivibrio</taxon>
    </lineage>
</organism>
<feature type="transmembrane region" description="Helical" evidence="6">
    <location>
        <begin position="402"/>
        <end position="425"/>
    </location>
</feature>
<feature type="transmembrane region" description="Helical" evidence="6">
    <location>
        <begin position="493"/>
        <end position="514"/>
    </location>
</feature>
<dbReference type="EMBL" id="FMUR01000004">
    <property type="protein sequence ID" value="SCX85340.1"/>
    <property type="molecule type" value="Genomic_DNA"/>
</dbReference>
<evidence type="ECO:0000256" key="5">
    <source>
        <dbReference type="ARBA" id="ARBA00023136"/>
    </source>
</evidence>
<dbReference type="AlphaFoldDB" id="A0A1G5B5N4"/>
<keyword evidence="4 6" id="KW-1133">Transmembrane helix</keyword>
<feature type="transmembrane region" description="Helical" evidence="6">
    <location>
        <begin position="124"/>
        <end position="146"/>
    </location>
</feature>
<keyword evidence="8" id="KW-1185">Reference proteome</keyword>
<proteinExistence type="predicted"/>
<dbReference type="PANTHER" id="PTHR30250:SF21">
    <property type="entry name" value="LIPID II FLIPPASE MURJ"/>
    <property type="match status" value="1"/>
</dbReference>
<dbReference type="InterPro" id="IPR050833">
    <property type="entry name" value="Poly_Biosynth_Transport"/>
</dbReference>
<comment type="subcellular location">
    <subcellularLocation>
        <location evidence="1">Cell membrane</location>
        <topology evidence="1">Multi-pass membrane protein</topology>
    </subcellularLocation>
</comment>
<keyword evidence="5 6" id="KW-0472">Membrane</keyword>
<dbReference type="Proteomes" id="UP000183047">
    <property type="component" value="Unassembled WGS sequence"/>
</dbReference>
<feature type="transmembrane region" description="Helical" evidence="6">
    <location>
        <begin position="463"/>
        <end position="487"/>
    </location>
</feature>
<sequence>MKKYYEEKRIRPDVLTAAVYCSIIILMLYEVVAIRIYGEKGAGYSAGSLAIFFAFYCSFVLAVQKAVWVMVRVRARKSQYKNAEENMKKTLKIFAFTGVLVTVVFTFIGINFSDLLLGSNRGSFQFLISTFSVLFLCVQGVIRGYLQGVGYTKPIVVSDVLMAVAAFLVGTLFSAIMYGYGLKVNTLFHVEEFSAVYGSTGMTLGLFVASIVGLVHTSVSFYVRRNELEEIGKRSAPRYVDSKNDVMSGLRPILFMYASPGIALLVDQVFYMIHHRTVGSKADPIYNYGIYAGRTIPIVITFSLLCCLPFLIEWNRIRARFERDEPENAGEKLSRFVKHFIEITVPVALFIFTLASSVDTLVYWKGNDFSVELLRAASCLIILVPFAIFFSWILFHAGKSILIVFGLGITWLVHIAMLFVCASVGNIGLYGVLIPVIVSFLVYDILSLIVFKKMLKADYALLVNFAKTLVAAAVAGFVVFLIDMVLVKNIGEILSLVVCTPVFYVIYIAIMVMIGSIDERELRSIPFGKYFKALPVFIKTDEA</sequence>
<evidence type="ECO:0000313" key="7">
    <source>
        <dbReference type="EMBL" id="SCX85340.1"/>
    </source>
</evidence>
<feature type="transmembrane region" description="Helical" evidence="6">
    <location>
        <begin position="373"/>
        <end position="395"/>
    </location>
</feature>
<evidence type="ECO:0000256" key="6">
    <source>
        <dbReference type="SAM" id="Phobius"/>
    </source>
</evidence>
<evidence type="ECO:0000313" key="8">
    <source>
        <dbReference type="Proteomes" id="UP000183047"/>
    </source>
</evidence>
<feature type="transmembrane region" description="Helical" evidence="6">
    <location>
        <begin position="158"/>
        <end position="181"/>
    </location>
</feature>
<gene>
    <name evidence="7" type="ORF">SAMN02910451_00540</name>
</gene>
<name>A0A1G5B5N4_9FIRM</name>
<keyword evidence="2" id="KW-1003">Cell membrane</keyword>
<feature type="transmembrane region" description="Helical" evidence="6">
    <location>
        <begin position="340"/>
        <end position="358"/>
    </location>
</feature>
<dbReference type="PANTHER" id="PTHR30250">
    <property type="entry name" value="PST FAMILY PREDICTED COLANIC ACID TRANSPORTER"/>
    <property type="match status" value="1"/>
</dbReference>
<feature type="transmembrane region" description="Helical" evidence="6">
    <location>
        <begin position="253"/>
        <end position="273"/>
    </location>
</feature>
<evidence type="ECO:0000256" key="2">
    <source>
        <dbReference type="ARBA" id="ARBA00022475"/>
    </source>
</evidence>
<feature type="transmembrane region" description="Helical" evidence="6">
    <location>
        <begin position="91"/>
        <end position="112"/>
    </location>
</feature>
<feature type="transmembrane region" description="Helical" evidence="6">
    <location>
        <begin position="201"/>
        <end position="223"/>
    </location>
</feature>
<evidence type="ECO:0000256" key="1">
    <source>
        <dbReference type="ARBA" id="ARBA00004651"/>
    </source>
</evidence>
<feature type="transmembrane region" description="Helical" evidence="6">
    <location>
        <begin position="431"/>
        <end position="451"/>
    </location>
</feature>
<reference evidence="8" key="1">
    <citation type="submission" date="2016-10" db="EMBL/GenBank/DDBJ databases">
        <authorList>
            <person name="Varghese N."/>
            <person name="Submissions S."/>
        </authorList>
    </citation>
    <scope>NUCLEOTIDE SEQUENCE [LARGE SCALE GENOMIC DNA]</scope>
    <source>
        <strain evidence="8">XBD2006</strain>
    </source>
</reference>
<dbReference type="RefSeq" id="WP_074461322.1">
    <property type="nucleotide sequence ID" value="NZ_FMUR01000004.1"/>
</dbReference>
<evidence type="ECO:0000256" key="3">
    <source>
        <dbReference type="ARBA" id="ARBA00022692"/>
    </source>
</evidence>
<evidence type="ECO:0000256" key="4">
    <source>
        <dbReference type="ARBA" id="ARBA00022989"/>
    </source>
</evidence>